<evidence type="ECO:0000256" key="1">
    <source>
        <dbReference type="ARBA" id="ARBA00004167"/>
    </source>
</evidence>
<dbReference type="Pfam" id="PF04357">
    <property type="entry name" value="TamB"/>
    <property type="match status" value="1"/>
</dbReference>
<evidence type="ECO:0000256" key="3">
    <source>
        <dbReference type="ARBA" id="ARBA00022989"/>
    </source>
</evidence>
<sequence length="1538" mass="158709" precursor="true">MRFLIALLMALAILPALAQDAVQDTPEEERSLFLSFIENRLSTPNRQIRISGIQGVLSSEATIGQITVADRQGIWLRITNATIDWSRSTLLLRQRLEISRLAAESIEVTRRPLPDANALPSPEARSFAVPELPIAINLGQLEVASVSFGQNVFGLESNLSVAGRLRLEGGSLDTALDVTRLDGPGGQLSLQTVYDSAADRLDLDFALTEPQNGVVANLLNIEGRPPLSLTLAGSGPVENLDLSMTIEASGEPALSGTARFRRQQEGLGFTADVGGPIARLVPARFRGFFGAETSLQAQGVAKNGGGFRLDRLDVASAALSLQASAETAGDGFLNSLALDANIADAAGYQVLLPVSGGETSLRTASLAARFGAAGGENWNASLNIENLHTGTFAAENVTLTIEGIAADLATPANRRITYDGQGAVTGITAERADIAQALGREIRLNAEGAWQAGAPLAIENAQLLGNGLVATLSGTLLEYAFRGEIGLRASSIAPFSALADRNLSGGVDLSAEGEVQPISGAFDLTLDGTADELRVGIEALDPLLTGQTRLTGRVARSTAGFSAENFRIASDQMQLTADGTFSSEAADFRFDTTLENLATITERAQGRLTASGRASGSAGNLNLTFAAQIPNGRLLDKALDDARLGFDGTLQGEALTGQITGQATLEGAPANLRADVSVASGERRLNGIDFSTQGARLTGDIAQNSAGMLTGELMLDASDISTAAALFLTEAQGALDAHISLEPLDNQQHASIDASATRLRLPQFSLESGEAEATIDDLFGVPAVQGGLQASGLNAAGIDVRTLSANAQTSGDATDFSAQAALTNGTDVVARGALAPQEGGYLLTLAEASLVQGPVSARLLQPARISVRGDTLAFDPLQLDVAGGQLTAQGEIGQTLNVALGLTRVPLSIANSIRPDLALGGTLDGEATISGTRQEPQVNFRLSGRDIAAAALREAGVNSLAVEASGRTRGEILSLNAQMTSPNGLNATVRGDVPLARGQMAVDIDLRSFPLSLLNARIPGQDIGGTLTGSARLTGTLDNPAATFNAEAAGLTARALTSVGAAPLNARASGRFAGRTLELQSLSASGPGGLSISGSGQIPLAGGGLALNLRGSAPLSLANRLLAERGTQLMGTATADLRIDGSIAAPAISGNISTAGASVVDPGSNLRLANINVAAVLSGDTVTIRSASAALAAGGLLSLSGTISTSAAAGFPADLMLRLNEARYADGEMVTATVSGGLQLTGPITRDPLLSGNIEVSRAEILVPDGFGGSAASIDVQHLNPPPAVERTLEKARVADDGTPMPSQRPSVMRLNVNINAPARIFVRGRGLDAELGGSVQVTGPVTSVQPVGGFRLIRGRLSILTQRITFDEGTVSLVGDLDPFLDFVARSEGRDITVFITVRGRVSEPEVIFSSQPELPQDEVLARLLFDRGVDQLSPLQLAQLAAAAAELAGGSDTSFLGSLRSAIGLDELDIVTNERGNAAVRAGRYIQENVYVGVEAGAGGTTRGTINLDITENLRVRGGLGTGGQSDLGIFYERDY</sequence>
<evidence type="ECO:0000256" key="4">
    <source>
        <dbReference type="ARBA" id="ARBA00023136"/>
    </source>
</evidence>
<dbReference type="HOGENOM" id="CLU_002202_0_0_5"/>
<dbReference type="KEGG" id="mes:Meso_1520"/>
<reference evidence="7" key="1">
    <citation type="submission" date="2006-06" db="EMBL/GenBank/DDBJ databases">
        <title>Complete sequence of chromosome of Chelativorans sp. BNC1.</title>
        <authorList>
            <consortium name="US DOE Joint Genome Institute"/>
            <person name="Copeland A."/>
            <person name="Lucas S."/>
            <person name="Lapidus A."/>
            <person name="Barry K."/>
            <person name="Detter J.C."/>
            <person name="Glavina del Rio T."/>
            <person name="Hammon N."/>
            <person name="Israni S."/>
            <person name="Dalin E."/>
            <person name="Tice H."/>
            <person name="Pitluck S."/>
            <person name="Chertkov O."/>
            <person name="Brettin T."/>
            <person name="Bruce D."/>
            <person name="Han C."/>
            <person name="Tapia R."/>
            <person name="Gilna P."/>
            <person name="Schmutz J."/>
            <person name="Larimer F."/>
            <person name="Land M."/>
            <person name="Hauser L."/>
            <person name="Kyrpides N."/>
            <person name="Mikhailova N."/>
            <person name="Richardson P."/>
        </authorList>
    </citation>
    <scope>NUCLEOTIDE SEQUENCE</scope>
    <source>
        <strain evidence="7">BNC1</strain>
    </source>
</reference>
<keyword evidence="3" id="KW-1133">Transmembrane helix</keyword>
<comment type="subcellular location">
    <subcellularLocation>
        <location evidence="1">Membrane</location>
        <topology evidence="1">Single-pass membrane protein</topology>
    </subcellularLocation>
</comment>
<evidence type="ECO:0000256" key="5">
    <source>
        <dbReference type="SAM" id="SignalP"/>
    </source>
</evidence>
<evidence type="ECO:0000259" key="6">
    <source>
        <dbReference type="Pfam" id="PF04357"/>
    </source>
</evidence>
<protein>
    <recommendedName>
        <fullName evidence="6">Translocation and assembly module TamB C-terminal domain-containing protein</fullName>
    </recommendedName>
</protein>
<dbReference type="PANTHER" id="PTHR36985:SF1">
    <property type="entry name" value="TRANSLOCATION AND ASSEMBLY MODULE SUBUNIT TAMB"/>
    <property type="match status" value="1"/>
</dbReference>
<dbReference type="PANTHER" id="PTHR36985">
    <property type="entry name" value="TRANSLOCATION AND ASSEMBLY MODULE SUBUNIT TAMB"/>
    <property type="match status" value="1"/>
</dbReference>
<organism evidence="7">
    <name type="scientific">Chelativorans sp. (strain BNC1)</name>
    <dbReference type="NCBI Taxonomy" id="266779"/>
    <lineage>
        <taxon>Bacteria</taxon>
        <taxon>Pseudomonadati</taxon>
        <taxon>Pseudomonadota</taxon>
        <taxon>Alphaproteobacteria</taxon>
        <taxon>Hyphomicrobiales</taxon>
        <taxon>Phyllobacteriaceae</taxon>
        <taxon>Chelativorans</taxon>
    </lineage>
</organism>
<proteinExistence type="predicted"/>
<feature type="chain" id="PRO_5004180274" description="Translocation and assembly module TamB C-terminal domain-containing protein" evidence="5">
    <location>
        <begin position="19"/>
        <end position="1538"/>
    </location>
</feature>
<dbReference type="STRING" id="266779.Meso_1520"/>
<evidence type="ECO:0000313" key="7">
    <source>
        <dbReference type="EMBL" id="ABG62916.1"/>
    </source>
</evidence>
<gene>
    <name evidence="7" type="ordered locus">Meso_1520</name>
</gene>
<evidence type="ECO:0000256" key="2">
    <source>
        <dbReference type="ARBA" id="ARBA00022692"/>
    </source>
</evidence>
<keyword evidence="4" id="KW-0472">Membrane</keyword>
<dbReference type="eggNOG" id="COG2911">
    <property type="taxonomic scope" value="Bacteria"/>
</dbReference>
<accession>Q11I59</accession>
<feature type="domain" description="Translocation and assembly module TamB C-terminal" evidence="6">
    <location>
        <begin position="1187"/>
        <end position="1538"/>
    </location>
</feature>
<dbReference type="GO" id="GO:0009306">
    <property type="term" value="P:protein secretion"/>
    <property type="evidence" value="ECO:0007669"/>
    <property type="project" value="InterPro"/>
</dbReference>
<dbReference type="EMBL" id="CP000390">
    <property type="protein sequence ID" value="ABG62916.1"/>
    <property type="molecule type" value="Genomic_DNA"/>
</dbReference>
<feature type="signal peptide" evidence="5">
    <location>
        <begin position="1"/>
        <end position="18"/>
    </location>
</feature>
<keyword evidence="5" id="KW-0732">Signal</keyword>
<keyword evidence="2" id="KW-0812">Transmembrane</keyword>
<name>Q11I59_CHESB</name>
<dbReference type="InterPro" id="IPR007452">
    <property type="entry name" value="TamB_C"/>
</dbReference>
<dbReference type="GO" id="GO:0005886">
    <property type="term" value="C:plasma membrane"/>
    <property type="evidence" value="ECO:0007669"/>
    <property type="project" value="InterPro"/>
</dbReference>